<accession>A0ABD1HR29</accession>
<comment type="caution">
    <text evidence="2">The sequence shown here is derived from an EMBL/GenBank/DDBJ whole genome shotgun (WGS) entry which is preliminary data.</text>
</comment>
<evidence type="ECO:0000256" key="1">
    <source>
        <dbReference type="SAM" id="MobiDB-lite"/>
    </source>
</evidence>
<protein>
    <submittedName>
        <fullName evidence="2">Uncharacterized protein</fullName>
    </submittedName>
</protein>
<evidence type="ECO:0000313" key="3">
    <source>
        <dbReference type="Proteomes" id="UP001567538"/>
    </source>
</evidence>
<sequence>MGVSNSLPHLARRLQQPAPLPTHSEGRCCRRLRGCLLPHQHLASVTPLLEASLSCPRCGARSSSASSAPGALPPSPGAFRVDIVRAGHRRRVATVPCFETPLLKTRFARPPARNLRVESSSPSFAVSAPRSSPPTEHRIRLLAASVQAAFAPFRPVAKESHFAILVLDKSYIGCWATHWAETDRWAEHLGRDGAVRRSRGLLAGCIELSPFEPSRPRIRPGRGPSS</sequence>
<name>A0ABD1HR29_SALDI</name>
<reference evidence="2 3" key="1">
    <citation type="submission" date="2024-06" db="EMBL/GenBank/DDBJ databases">
        <title>A chromosome level genome sequence of Diviner's sage (Salvia divinorum).</title>
        <authorList>
            <person name="Ford S.A."/>
            <person name="Ro D.-K."/>
            <person name="Ness R.W."/>
            <person name="Phillips M.A."/>
        </authorList>
    </citation>
    <scope>NUCLEOTIDE SEQUENCE [LARGE SCALE GENOMIC DNA]</scope>
    <source>
        <strain evidence="2">SAF-2024a</strain>
        <tissue evidence="2">Leaf</tissue>
    </source>
</reference>
<keyword evidence="3" id="KW-1185">Reference proteome</keyword>
<dbReference type="EMBL" id="JBEAFC010000004">
    <property type="protein sequence ID" value="KAL1558425.1"/>
    <property type="molecule type" value="Genomic_DNA"/>
</dbReference>
<evidence type="ECO:0000313" key="2">
    <source>
        <dbReference type="EMBL" id="KAL1558425.1"/>
    </source>
</evidence>
<gene>
    <name evidence="2" type="ORF">AAHA92_08896</name>
</gene>
<organism evidence="2 3">
    <name type="scientific">Salvia divinorum</name>
    <name type="common">Maria pastora</name>
    <name type="synonym">Diviner's sage</name>
    <dbReference type="NCBI Taxonomy" id="28513"/>
    <lineage>
        <taxon>Eukaryota</taxon>
        <taxon>Viridiplantae</taxon>
        <taxon>Streptophyta</taxon>
        <taxon>Embryophyta</taxon>
        <taxon>Tracheophyta</taxon>
        <taxon>Spermatophyta</taxon>
        <taxon>Magnoliopsida</taxon>
        <taxon>eudicotyledons</taxon>
        <taxon>Gunneridae</taxon>
        <taxon>Pentapetalae</taxon>
        <taxon>asterids</taxon>
        <taxon>lamiids</taxon>
        <taxon>Lamiales</taxon>
        <taxon>Lamiaceae</taxon>
        <taxon>Nepetoideae</taxon>
        <taxon>Mentheae</taxon>
        <taxon>Salviinae</taxon>
        <taxon>Salvia</taxon>
        <taxon>Salvia subgen. Calosphace</taxon>
    </lineage>
</organism>
<feature type="region of interest" description="Disordered" evidence="1">
    <location>
        <begin position="1"/>
        <end position="25"/>
    </location>
</feature>
<proteinExistence type="predicted"/>
<dbReference type="AlphaFoldDB" id="A0ABD1HR29"/>
<dbReference type="Proteomes" id="UP001567538">
    <property type="component" value="Unassembled WGS sequence"/>
</dbReference>